<protein>
    <submittedName>
        <fullName evidence="3">Oxidoreductase</fullName>
    </submittedName>
</protein>
<dbReference type="RefSeq" id="WP_234864652.1">
    <property type="nucleotide sequence ID" value="NZ_JAKEVY010000001.1"/>
</dbReference>
<evidence type="ECO:0000259" key="2">
    <source>
        <dbReference type="Pfam" id="PF16490"/>
    </source>
</evidence>
<evidence type="ECO:0000313" key="4">
    <source>
        <dbReference type="Proteomes" id="UP001200145"/>
    </source>
</evidence>
<keyword evidence="1" id="KW-0732">Signal</keyword>
<dbReference type="Pfam" id="PF16490">
    <property type="entry name" value="Oxidoreduct_C"/>
    <property type="match status" value="1"/>
</dbReference>
<comment type="caution">
    <text evidence="3">The sequence shown here is derived from an EMBL/GenBank/DDBJ whole genome shotgun (WGS) entry which is preliminary data.</text>
</comment>
<reference evidence="3 4" key="1">
    <citation type="submission" date="2022-01" db="EMBL/GenBank/DDBJ databases">
        <title>Flavihumibacter sp. nov., isolated from sediment of a river.</title>
        <authorList>
            <person name="Liu H."/>
        </authorList>
    </citation>
    <scope>NUCLEOTIDE SEQUENCE [LARGE SCALE GENOMIC DNA]</scope>
    <source>
        <strain evidence="3 4">RY-1</strain>
    </source>
</reference>
<sequence>MKRQILYTVLANLLFIYPAMTQTNYNPVEKYRILTLEPGHFHAALVMKESNPQIDTTCYLYAPDNAATQQYLDFIKNFNTRKQNPTSWNTVWYKVKDYLEQIWNQPKGSILVLAGNNRTKTAWISEAVNRGYAVLADKPMAIDPEGFAKLELAITTAKNKGQLVYDIMTERYEILNILQRLLMQQKDLFGELEKGSPDNPSIVKESLHHYYKLVAGVPLKRTEWQYDPKQAGSGLVDVTTHLVDQVQWTCFPEQVLNYNSDVQPIRARLWPTAISLPQYSASTGAARFPDFLDTYRKGDSILIPSNGEMVYALKGVHVRIKVEWNYESTIGAGDTHYSLIRGTGCELVIRQAPTDRFGASLYVEPVKGKTLNEEKLIAAIKEIQRVYPDIRFKKDGNGWKILVPDHYRAGHEAHFVKVTEQFLRYLKAGRMPDWEWSFLLSKYFITTQSLVIAKP</sequence>
<feature type="signal peptide" evidence="1">
    <location>
        <begin position="1"/>
        <end position="21"/>
    </location>
</feature>
<name>A0ABS9BEV6_9BACT</name>
<proteinExistence type="predicted"/>
<accession>A0ABS9BEV6</accession>
<feature type="domain" description="Putative oxidoreductase C-terminal" evidence="2">
    <location>
        <begin position="178"/>
        <end position="454"/>
    </location>
</feature>
<feature type="chain" id="PRO_5045877064" evidence="1">
    <location>
        <begin position="22"/>
        <end position="455"/>
    </location>
</feature>
<gene>
    <name evidence="3" type="ORF">L0U88_05750</name>
</gene>
<dbReference type="Proteomes" id="UP001200145">
    <property type="component" value="Unassembled WGS sequence"/>
</dbReference>
<dbReference type="Gene3D" id="3.40.50.720">
    <property type="entry name" value="NAD(P)-binding Rossmann-like Domain"/>
    <property type="match status" value="1"/>
</dbReference>
<evidence type="ECO:0000256" key="1">
    <source>
        <dbReference type="SAM" id="SignalP"/>
    </source>
</evidence>
<evidence type="ECO:0000313" key="3">
    <source>
        <dbReference type="EMBL" id="MCF1714125.1"/>
    </source>
</evidence>
<dbReference type="InterPro" id="IPR032459">
    <property type="entry name" value="Oxidoreduct_C"/>
</dbReference>
<dbReference type="EMBL" id="JAKEVY010000001">
    <property type="protein sequence ID" value="MCF1714125.1"/>
    <property type="molecule type" value="Genomic_DNA"/>
</dbReference>
<organism evidence="3 4">
    <name type="scientific">Flavihumibacter fluminis</name>
    <dbReference type="NCBI Taxonomy" id="2909236"/>
    <lineage>
        <taxon>Bacteria</taxon>
        <taxon>Pseudomonadati</taxon>
        <taxon>Bacteroidota</taxon>
        <taxon>Chitinophagia</taxon>
        <taxon>Chitinophagales</taxon>
        <taxon>Chitinophagaceae</taxon>
        <taxon>Flavihumibacter</taxon>
    </lineage>
</organism>
<keyword evidence="4" id="KW-1185">Reference proteome</keyword>